<dbReference type="Proteomes" id="UP000679575">
    <property type="component" value="Chromosome"/>
</dbReference>
<feature type="transmembrane region" description="Helical" evidence="1">
    <location>
        <begin position="121"/>
        <end position="138"/>
    </location>
</feature>
<accession>A0ABX7YYJ7</accession>
<feature type="transmembrane region" description="Helical" evidence="1">
    <location>
        <begin position="91"/>
        <end position="109"/>
    </location>
</feature>
<keyword evidence="1" id="KW-0472">Membrane</keyword>
<reference evidence="2 3" key="1">
    <citation type="submission" date="2021-04" db="EMBL/GenBank/DDBJ databases">
        <title>Novel species identification of genus Shewanella.</title>
        <authorList>
            <person name="Liu G."/>
        </authorList>
    </citation>
    <scope>NUCLEOTIDE SEQUENCE [LARGE SCALE GENOMIC DNA]</scope>
    <source>
        <strain evidence="2 3">FJAT-54481</strain>
    </source>
</reference>
<proteinExistence type="predicted"/>
<gene>
    <name evidence="2" type="ORF">KDN34_07455</name>
</gene>
<evidence type="ECO:0000313" key="3">
    <source>
        <dbReference type="Proteomes" id="UP000679575"/>
    </source>
</evidence>
<dbReference type="EMBL" id="CP073587">
    <property type="protein sequence ID" value="QUN07251.1"/>
    <property type="molecule type" value="Genomic_DNA"/>
</dbReference>
<name>A0ABX7YYJ7_9GAMM</name>
<feature type="transmembrane region" description="Helical" evidence="1">
    <location>
        <begin position="60"/>
        <end position="79"/>
    </location>
</feature>
<sequence>MDLVLQIWGGTLYLLNKILFSVSETLPSASRRQLKIVGWIVYLLGVPAWVIILVGEHNWIAASIEFGGIPAMLFGLYVVIKGEVINKSYDLLTSIITYFFVILGSGYSFYQYGGISSTTQVFEIGVMVGFLLGGYLLAKDNIYGWLCFALMNVSMGSLMLLQQKPVLAMQQGLSLCFVIFGLITMFKNQKARAFD</sequence>
<organism evidence="2 3">
    <name type="scientific">Shewanella yunxiaonensis</name>
    <dbReference type="NCBI Taxonomy" id="2829809"/>
    <lineage>
        <taxon>Bacteria</taxon>
        <taxon>Pseudomonadati</taxon>
        <taxon>Pseudomonadota</taxon>
        <taxon>Gammaproteobacteria</taxon>
        <taxon>Alteromonadales</taxon>
        <taxon>Shewanellaceae</taxon>
        <taxon>Shewanella</taxon>
    </lineage>
</organism>
<evidence type="ECO:0008006" key="4">
    <source>
        <dbReference type="Google" id="ProtNLM"/>
    </source>
</evidence>
<feature type="transmembrane region" description="Helical" evidence="1">
    <location>
        <begin position="143"/>
        <end position="161"/>
    </location>
</feature>
<dbReference type="RefSeq" id="WP_212596253.1">
    <property type="nucleotide sequence ID" value="NZ_CP073587.1"/>
</dbReference>
<evidence type="ECO:0000256" key="1">
    <source>
        <dbReference type="SAM" id="Phobius"/>
    </source>
</evidence>
<evidence type="ECO:0000313" key="2">
    <source>
        <dbReference type="EMBL" id="QUN07251.1"/>
    </source>
</evidence>
<keyword evidence="3" id="KW-1185">Reference proteome</keyword>
<protein>
    <recommendedName>
        <fullName evidence="4">Nicotinamide riboside transporter PnuC</fullName>
    </recommendedName>
</protein>
<feature type="transmembrane region" description="Helical" evidence="1">
    <location>
        <begin position="36"/>
        <end position="54"/>
    </location>
</feature>
<keyword evidence="1" id="KW-0812">Transmembrane</keyword>
<keyword evidence="1" id="KW-1133">Transmembrane helix</keyword>
<feature type="transmembrane region" description="Helical" evidence="1">
    <location>
        <begin position="167"/>
        <end position="186"/>
    </location>
</feature>